<feature type="domain" description="AAA+ ATPase" evidence="14">
    <location>
        <begin position="688"/>
        <end position="824"/>
    </location>
</feature>
<name>A0A8C9WQR4_SCLFO</name>
<evidence type="ECO:0000256" key="6">
    <source>
        <dbReference type="ARBA" id="ARBA00022840"/>
    </source>
</evidence>
<protein>
    <submittedName>
        <fullName evidence="15">Dynein axonemal heavy chain 6</fullName>
    </submittedName>
</protein>
<evidence type="ECO:0000256" key="11">
    <source>
        <dbReference type="ARBA" id="ARBA00023212"/>
    </source>
</evidence>
<dbReference type="FunFam" id="3.40.50.300:FF:000362">
    <property type="entry name" value="Dynein, axonemal, heavy chain 6"/>
    <property type="match status" value="1"/>
</dbReference>
<keyword evidence="5" id="KW-0547">Nucleotide-binding</keyword>
<dbReference type="PANTHER" id="PTHR22878">
    <property type="entry name" value="DYNEIN HEAVY CHAIN 6, AXONEMAL-LIKE-RELATED"/>
    <property type="match status" value="1"/>
</dbReference>
<dbReference type="InterPro" id="IPR041228">
    <property type="entry name" value="Dynein_C"/>
</dbReference>
<evidence type="ECO:0000259" key="14">
    <source>
        <dbReference type="SMART" id="SM00382"/>
    </source>
</evidence>
<dbReference type="GO" id="GO:0045505">
    <property type="term" value="F:dynein intermediate chain binding"/>
    <property type="evidence" value="ECO:0007669"/>
    <property type="project" value="InterPro"/>
</dbReference>
<dbReference type="FunFam" id="3.40.50.300:FF:001143">
    <property type="entry name" value="Dynein axonemal heavy chain 6"/>
    <property type="match status" value="1"/>
</dbReference>
<dbReference type="Pfam" id="PF12774">
    <property type="entry name" value="AAA_6"/>
    <property type="match status" value="1"/>
</dbReference>
<dbReference type="InterPro" id="IPR042228">
    <property type="entry name" value="Dynein_linker_3"/>
</dbReference>
<evidence type="ECO:0000256" key="12">
    <source>
        <dbReference type="ARBA" id="ARBA00023273"/>
    </source>
</evidence>
<dbReference type="Pfam" id="PF18198">
    <property type="entry name" value="AAA_lid_11"/>
    <property type="match status" value="1"/>
</dbReference>
<dbReference type="InterPro" id="IPR026983">
    <property type="entry name" value="DHC"/>
</dbReference>
<dbReference type="GO" id="GO:0051959">
    <property type="term" value="F:dynein light intermediate chain binding"/>
    <property type="evidence" value="ECO:0007669"/>
    <property type="project" value="InterPro"/>
</dbReference>
<keyword evidence="12" id="KW-0966">Cell projection</keyword>
<dbReference type="SUPFAM" id="SSF52540">
    <property type="entry name" value="P-loop containing nucleoside triphosphate hydrolases"/>
    <property type="match status" value="4"/>
</dbReference>
<dbReference type="Pfam" id="PF18199">
    <property type="entry name" value="Dynein_C"/>
    <property type="match status" value="2"/>
</dbReference>
<dbReference type="FunFam" id="1.20.140.100:FF:000004">
    <property type="entry name" value="Dynein axonemal heavy chain 6"/>
    <property type="match status" value="1"/>
</dbReference>
<dbReference type="Pfam" id="PF12777">
    <property type="entry name" value="MT"/>
    <property type="match status" value="1"/>
</dbReference>
<dbReference type="Gene3D" id="1.10.8.710">
    <property type="match status" value="1"/>
</dbReference>
<evidence type="ECO:0000256" key="5">
    <source>
        <dbReference type="ARBA" id="ARBA00022741"/>
    </source>
</evidence>
<dbReference type="InterPro" id="IPR041589">
    <property type="entry name" value="DNAH3_AAA_lid_1"/>
</dbReference>
<keyword evidence="9" id="KW-0969">Cilium</keyword>
<dbReference type="Pfam" id="PF03028">
    <property type="entry name" value="Dynein_heavy"/>
    <property type="match status" value="1"/>
</dbReference>
<feature type="coiled-coil region" evidence="13">
    <location>
        <begin position="2001"/>
        <end position="2063"/>
    </location>
</feature>
<dbReference type="InterPro" id="IPR004273">
    <property type="entry name" value="Dynein_heavy_D6_P-loop"/>
</dbReference>
<dbReference type="Gene3D" id="1.10.8.1220">
    <property type="match status" value="1"/>
</dbReference>
<dbReference type="SMART" id="SM00382">
    <property type="entry name" value="AAA"/>
    <property type="match status" value="3"/>
</dbReference>
<dbReference type="GO" id="GO:0007018">
    <property type="term" value="P:microtubule-based movement"/>
    <property type="evidence" value="ECO:0007669"/>
    <property type="project" value="InterPro"/>
</dbReference>
<dbReference type="InterPro" id="IPR027417">
    <property type="entry name" value="P-loop_NTPase"/>
</dbReference>
<dbReference type="InterPro" id="IPR043157">
    <property type="entry name" value="Dynein_AAA1S"/>
</dbReference>
<feature type="coiled-coil region" evidence="13">
    <location>
        <begin position="1687"/>
        <end position="1728"/>
    </location>
</feature>
<dbReference type="PANTHER" id="PTHR22878:SF68">
    <property type="entry name" value="DYNEIN HEAVY CHAIN 6, AXONEMAL-LIKE"/>
    <property type="match status" value="1"/>
</dbReference>
<dbReference type="Gene3D" id="1.20.58.1120">
    <property type="match status" value="1"/>
</dbReference>
<proteinExistence type="inferred from homology"/>
<evidence type="ECO:0000256" key="2">
    <source>
        <dbReference type="ARBA" id="ARBA00008887"/>
    </source>
</evidence>
<dbReference type="InterPro" id="IPR024743">
    <property type="entry name" value="Dynein_HC_stalk"/>
</dbReference>
<evidence type="ECO:0000256" key="8">
    <source>
        <dbReference type="ARBA" id="ARBA00023054"/>
    </source>
</evidence>
<dbReference type="InterPro" id="IPR024317">
    <property type="entry name" value="Dynein_heavy_chain_D4_dom"/>
</dbReference>
<keyword evidence="7" id="KW-0243">Dynein</keyword>
<evidence type="ECO:0000256" key="4">
    <source>
        <dbReference type="ARBA" id="ARBA00022701"/>
    </source>
</evidence>
<dbReference type="FunFam" id="3.40.50.300:FF:001145">
    <property type="entry name" value="Putative dynein heavy chain"/>
    <property type="match status" value="1"/>
</dbReference>
<dbReference type="Pfam" id="PF12780">
    <property type="entry name" value="AAA_8"/>
    <property type="match status" value="1"/>
</dbReference>
<evidence type="ECO:0000256" key="1">
    <source>
        <dbReference type="ARBA" id="ARBA00004430"/>
    </source>
</evidence>
<dbReference type="Gene3D" id="3.40.50.300">
    <property type="entry name" value="P-loop containing nucleotide triphosphate hydrolases"/>
    <property type="match status" value="5"/>
</dbReference>
<dbReference type="Gene3D" id="1.20.1270.280">
    <property type="match status" value="1"/>
</dbReference>
<dbReference type="FunFam" id="3.40.50.300:FF:000063">
    <property type="entry name" value="dynein heavy chain 6, axonemal"/>
    <property type="match status" value="1"/>
</dbReference>
<dbReference type="Gene3D" id="1.10.8.720">
    <property type="entry name" value="Region D6 of dynein motor"/>
    <property type="match status" value="1"/>
</dbReference>
<dbReference type="FunFam" id="1.10.8.710:FF:000004">
    <property type="entry name" value="Dynein axonemal heavy chain 6"/>
    <property type="match status" value="1"/>
</dbReference>
<dbReference type="Proteomes" id="UP000694397">
    <property type="component" value="Chromosome 16"/>
</dbReference>
<feature type="domain" description="AAA+ ATPase" evidence="14">
    <location>
        <begin position="1228"/>
        <end position="1376"/>
    </location>
</feature>
<dbReference type="Pfam" id="PF12775">
    <property type="entry name" value="AAA_7"/>
    <property type="match status" value="1"/>
</dbReference>
<reference evidence="15 16" key="1">
    <citation type="submission" date="2019-04" db="EMBL/GenBank/DDBJ databases">
        <authorList>
            <consortium name="Wellcome Sanger Institute Data Sharing"/>
        </authorList>
    </citation>
    <scope>NUCLEOTIDE SEQUENCE [LARGE SCALE GENOMIC DNA]</scope>
</reference>
<dbReference type="Pfam" id="PF08393">
    <property type="entry name" value="DHC_N2"/>
    <property type="match status" value="1"/>
</dbReference>
<sequence>WDMLEQIVGASLYAETLTLASLEELDMFRFIDEIQEASRCLSHVPRCYLVPRLPAERMALLDDSMVNVATVSSSRYVGPVKARVAEWQRQLSLFSQTLEEWLTCQRNWLYLESIFSAPDIQRQLPAEAKMFLQVDKSWKEIMRKVNRLPNALRLLEVFRNNNALLDQIQKCLEAYLESKRAIFPRFYFLSNDELLEILAQTRNPQAVQPHLRKCFDAIARLEFALLPSAPTDTKGEPGEGEVGLRKGLKARGNVEDWLSKVEEAMFSSLRRLSKASIADYLNRPREQWVVAGHPSQVQRPRLNALAALVRGQLPKLHRNIITALITIDVHARDIVTGLVKEEVDCSSNFEWQRQLRYYWDLDLDNCVARMALSQYTYGYEYLGACPRLVITPLTDRCYLCLMGALQLDLGGAPAGPAGTGKTETTKDLAKALAIQCVVFNCSDGLDYKMMGRFFSGLAQSGAWCCFDEFNRIDIEVLSVIAQQLITIRNAKAAKLSRFMFEGREIKLVMTCAAFITMNPGYAGRTELPDNLKALFRPIAMMVPNYALIAEVILYSEGFESSKTLARKMTQMYKLCSEQLSQQDHYDFGMRAVKSVLVMAGSLKRENPHLSEDVVLIRALRDSNLPKFLADDALLFGGILSDLFPGVVIPEHDYGVLQSTIVDCLVQLRLQPLPTMVNKVIQLYETMIVRHGVMLVGPTGGGKTTVYTVLARAAETLHRAGHQGAFYLPVKTYILNPKSVTMGELYGEVNLLTLEWRDGLMALSVRAAVNDTSDDHKWIISDGPVDALWIENMNTVLDDNKMLCLANSERIKLTPSIHMVFEVQDLAVASPATVSRCGMVYIDSDQLKWMPYVQTWITGLPEKVTSSVLITQSSNKSVSQVNNCDCNILQNYLFTVNMPPKKGQFQPVFLFFCQSVVARGLLNSIQEKGGYVPVFINFSAQTSSARTQEIIESKLEKKRKNILGEAFIFVDDLNMPKLDSYGSQPPIELLRQFQDFQGFYDREKFFWKEIQVNSCAPPGGGRNPVTPRFIRHFSMLCLPMPSEHCLKQIFKAILSGFLMEFPLAVKQMASSIVDAAVEIYNRMSVDLLPTPAKSHYVFNLRDLSKCVQGMGLKAGTVREQNHIFRLFCHECQRVFHDRLINNEDKMYFNTMLSEMASKTFSEFSSHVPIGANKADRIYEDLTDMDKIRSVLQDYLDDYNMTNAKETKLVFFQDAIEHISRLIARMIRQERGNALLVGVGGTGKQSLTRLAAHMCGYRCFQIELSRGYNYDSFHEDLRKLYRMAGVEGKDTVFLFTDTQIIVEEFLEDINNMLNSGEVPNLFEKDELEQVLAAMRPKAKEVFQFFIARVREKLHIVLCMSPVGDAFRSRCRMFPSLVNCCTIDWFIQWPREALLSVSRTFFKNVELGSEEMKERFSEMCVEIHVSVMEMADRFYAELRRRYYTTPTSYLELINLSDVFGPQARDRVKNGLIKLLETNELVDKMKVDLSALEPMLKQKSIDVGALMERLAVDQEKADEVRKVVLEDEAVAKVKAEETQAIAEDAQRDLNEALPALDGANRALDSLDKADISEIRVFTKPPDLVMTVMEAVCILLNDVLLPLGRPILRPDWASAKQVLGDSYFLRRLMEYDKDNIRPQILQKLQKYVNNPDFVPEKVEKVSKACRSMCMWVRAMDLYSRVLKEVGPKRQKLATAQAELDVTMATLREKQKKLQEVENHINILQEQFRNSVAEKESLAETMALTEARLGRSGKLTAALGDEQVRWQESVAAFEQEINDVIGNVFIAAACVAYYGAFTSQYRQLLIDQWTSQCQDLGIPISSGFSLVNILGDPYQIRQWNAEGLPRDIVSTENGILVTRGHRWPLMIDPQDQANRWIRSKEAHNGLKVIKLTDTGFLRTLETAVRLGMPVLLEEVRFETLDPALEPILLKQTFVAGGRTLIRLGDSDVDYDKNFRFYMTTKMANPHYLPEVCIKVTIINFTVTKSGLEDQLLSDVVRLERPDLEEQRNQLIVQINADRNQLKAIEDRILKLLFTSEGNILDNEELVQTLQESKVTSEAIKTRLKEAEATELMINAAREKYRPVATRGSVMYFVIASLSEIDPMYQFSLKYFKQVRRISKSCNSIVKVLTQPLAFINRLSMSGVSRGLFERHKAVYSFLLCVEIMRQRGEVSDAEWQHFLRGTAGIEKVSAAVLQPCAFVLSLITVQSLLVLGSLHEKNKHSSYSDVVRDHWDQRLGAFQKLLLIRSFMEEKVVFAVTQFVIVSLGKQFVENPPVDLATLYSNMSPSTPLVFILSTGSDPMGAFQRFAKEKNYLDRVESISLGQGQGPIAEKMILEALKTGSWVFLQNCHLAVSWMLAMEELIKTFSEPDTTIHKNFRLFLSSMPTKVFPVTVLQNSVKVKSGVFMTSPPNVVFCIERKKFGPLGWNIGYEFSDSDRECGLLLSGSAFDSVPSGCLAGEITYGGRVTDAWDQRCLRTILKRFFSPANLEDGHRYSSSGTYFAPEADSLHHYREYIEKLPLIDDPEIFGMHENANLAFQVCFRLSVSLVFSQPVSRDHYSSNTGVQHPSTDIKYLVFSIAHLFKRDANGRVNSLTTVLGQEVDRFNSLLRVLQVSLNILQKAIAGLVVMSEEMERIYNSFLNNQVPDHWANAAYPSLKPLGSWVKDLALRTSFIDNWIQHGQPKSFWISGFFFPQGFLTGTLQNHARAYNLPIDELNFRFNMVPAYYDQSVVTEALKSLAAGSELEMDATVRGNLGCYKASLYEAPLYKTSARAGTLSTTGHSTNFVVTVMLPSSRLSDYWISKGSALLCQLND</sequence>
<comment type="subcellular location">
    <subcellularLocation>
        <location evidence="1">Cytoplasm</location>
        <location evidence="1">Cytoskeleton</location>
        <location evidence="1">Cilium axoneme</location>
    </subcellularLocation>
</comment>
<organism evidence="15 16">
    <name type="scientific">Scleropages formosus</name>
    <name type="common">Asian bonytongue</name>
    <name type="synonym">Osteoglossum formosum</name>
    <dbReference type="NCBI Taxonomy" id="113540"/>
    <lineage>
        <taxon>Eukaryota</taxon>
        <taxon>Metazoa</taxon>
        <taxon>Chordata</taxon>
        <taxon>Craniata</taxon>
        <taxon>Vertebrata</taxon>
        <taxon>Euteleostomi</taxon>
        <taxon>Actinopterygii</taxon>
        <taxon>Neopterygii</taxon>
        <taxon>Teleostei</taxon>
        <taxon>Osteoglossocephala</taxon>
        <taxon>Osteoglossomorpha</taxon>
        <taxon>Osteoglossiformes</taxon>
        <taxon>Osteoglossidae</taxon>
        <taxon>Scleropages</taxon>
    </lineage>
</organism>
<dbReference type="InterPro" id="IPR042222">
    <property type="entry name" value="Dynein_2_N"/>
</dbReference>
<evidence type="ECO:0000256" key="3">
    <source>
        <dbReference type="ARBA" id="ARBA00022490"/>
    </source>
</evidence>
<comment type="similarity">
    <text evidence="2">Belongs to the dynein heavy chain family.</text>
</comment>
<dbReference type="FunFam" id="1.20.920.20:FF:000006">
    <property type="entry name" value="Dynein, axonemal, heavy chain 6"/>
    <property type="match status" value="1"/>
</dbReference>
<dbReference type="GO" id="GO:0030286">
    <property type="term" value="C:dynein complex"/>
    <property type="evidence" value="ECO:0007669"/>
    <property type="project" value="UniProtKB-KW"/>
</dbReference>
<dbReference type="GO" id="GO:0005874">
    <property type="term" value="C:microtubule"/>
    <property type="evidence" value="ECO:0007669"/>
    <property type="project" value="UniProtKB-KW"/>
</dbReference>
<accession>A0A8C9WQR4</accession>
<reference evidence="15" key="2">
    <citation type="submission" date="2025-08" db="UniProtKB">
        <authorList>
            <consortium name="Ensembl"/>
        </authorList>
    </citation>
    <scope>IDENTIFICATION</scope>
</reference>
<dbReference type="InterPro" id="IPR035699">
    <property type="entry name" value="AAA_6"/>
</dbReference>
<keyword evidence="8 13" id="KW-0175">Coiled coil</keyword>
<dbReference type="Gene3D" id="1.20.920.30">
    <property type="match status" value="1"/>
</dbReference>
<dbReference type="InterPro" id="IPR013602">
    <property type="entry name" value="Dynein_heavy_linker"/>
</dbReference>
<dbReference type="Pfam" id="PF12781">
    <property type="entry name" value="AAA_9"/>
    <property type="match status" value="1"/>
</dbReference>
<dbReference type="InterPro" id="IPR041658">
    <property type="entry name" value="AAA_lid_11"/>
</dbReference>
<dbReference type="Gene3D" id="6.10.140.1060">
    <property type="match status" value="1"/>
</dbReference>
<dbReference type="GO" id="GO:0005930">
    <property type="term" value="C:axoneme"/>
    <property type="evidence" value="ECO:0007669"/>
    <property type="project" value="UniProtKB-SubCell"/>
</dbReference>
<dbReference type="FunFam" id="3.40.50.300:FF:002141">
    <property type="entry name" value="Dynein heavy chain"/>
    <property type="match status" value="1"/>
</dbReference>
<evidence type="ECO:0000256" key="10">
    <source>
        <dbReference type="ARBA" id="ARBA00023175"/>
    </source>
</evidence>
<keyword evidence="11" id="KW-0206">Cytoskeleton</keyword>
<keyword evidence="10" id="KW-0505">Motor protein</keyword>
<gene>
    <name evidence="15" type="primary">DNAH6</name>
    <name evidence="15" type="synonym">dnah6</name>
</gene>
<reference evidence="15" key="3">
    <citation type="submission" date="2025-09" db="UniProtKB">
        <authorList>
            <consortium name="Ensembl"/>
        </authorList>
    </citation>
    <scope>IDENTIFICATION</scope>
</reference>
<keyword evidence="16" id="KW-1185">Reference proteome</keyword>
<keyword evidence="6" id="KW-0067">ATP-binding</keyword>
<dbReference type="Gene3D" id="3.20.180.20">
    <property type="entry name" value="Dynein heavy chain, N-terminal domain 2"/>
    <property type="match status" value="1"/>
</dbReference>
<dbReference type="FunFam" id="1.20.920.30:FF:000005">
    <property type="entry name" value="Dynein, axonemal, heavy chain 2"/>
    <property type="match status" value="1"/>
</dbReference>
<dbReference type="Gene3D" id="1.20.920.20">
    <property type="match status" value="1"/>
</dbReference>
<dbReference type="Ensembl" id="ENSSFOT00015062324.1">
    <property type="protein sequence ID" value="ENSSFOP00015076706.1"/>
    <property type="gene ID" value="ENSSFOG00015008240.2"/>
</dbReference>
<keyword evidence="4" id="KW-0493">Microtubule</keyword>
<evidence type="ECO:0000313" key="16">
    <source>
        <dbReference type="Proteomes" id="UP000694397"/>
    </source>
</evidence>
<evidence type="ECO:0000313" key="15">
    <source>
        <dbReference type="Ensembl" id="ENSSFOP00015076706.1"/>
    </source>
</evidence>
<dbReference type="Pfam" id="PF17857">
    <property type="entry name" value="AAA_lid_1"/>
    <property type="match status" value="1"/>
</dbReference>
<feature type="domain" description="AAA+ ATPase" evidence="14">
    <location>
        <begin position="407"/>
        <end position="546"/>
    </location>
</feature>
<dbReference type="GeneTree" id="ENSGT00940000154761"/>
<dbReference type="InterPro" id="IPR003593">
    <property type="entry name" value="AAA+_ATPase"/>
</dbReference>
<dbReference type="GO" id="GO:0005524">
    <property type="term" value="F:ATP binding"/>
    <property type="evidence" value="ECO:0007669"/>
    <property type="project" value="UniProtKB-KW"/>
</dbReference>
<evidence type="ECO:0000256" key="9">
    <source>
        <dbReference type="ARBA" id="ARBA00023069"/>
    </source>
</evidence>
<evidence type="ECO:0000256" key="13">
    <source>
        <dbReference type="SAM" id="Coils"/>
    </source>
</evidence>
<dbReference type="Gene3D" id="1.20.140.100">
    <property type="entry name" value="Dynein heavy chain, N-terminal domain 2"/>
    <property type="match status" value="1"/>
</dbReference>
<dbReference type="InterPro" id="IPR035706">
    <property type="entry name" value="AAA_9"/>
</dbReference>
<evidence type="ECO:0000256" key="7">
    <source>
        <dbReference type="ARBA" id="ARBA00023017"/>
    </source>
</evidence>
<dbReference type="InterPro" id="IPR042219">
    <property type="entry name" value="AAA_lid_11_sf"/>
</dbReference>
<keyword evidence="3" id="KW-0963">Cytoplasm</keyword>
<dbReference type="GO" id="GO:0008569">
    <property type="term" value="F:minus-end-directed microtubule motor activity"/>
    <property type="evidence" value="ECO:0007669"/>
    <property type="project" value="InterPro"/>
</dbReference>